<dbReference type="Pfam" id="PF13424">
    <property type="entry name" value="TPR_12"/>
    <property type="match status" value="1"/>
</dbReference>
<evidence type="ECO:0000259" key="2">
    <source>
        <dbReference type="Pfam" id="PF13191"/>
    </source>
</evidence>
<evidence type="ECO:0000256" key="1">
    <source>
        <dbReference type="SAM" id="MobiDB-lite"/>
    </source>
</evidence>
<protein>
    <submittedName>
        <fullName evidence="3">Tetratricopeptide repeat protein</fullName>
    </submittedName>
</protein>
<feature type="domain" description="Orc1-like AAA ATPase" evidence="2">
    <location>
        <begin position="212"/>
        <end position="340"/>
    </location>
</feature>
<organism evidence="3 4">
    <name type="scientific">Streptomyces bottropensis</name>
    <dbReference type="NCBI Taxonomy" id="42235"/>
    <lineage>
        <taxon>Bacteria</taxon>
        <taxon>Bacillati</taxon>
        <taxon>Actinomycetota</taxon>
        <taxon>Actinomycetes</taxon>
        <taxon>Kitasatosporales</taxon>
        <taxon>Streptomycetaceae</taxon>
        <taxon>Streptomyces</taxon>
    </lineage>
</organism>
<dbReference type="GeneID" id="96265270"/>
<dbReference type="Gene3D" id="3.40.50.300">
    <property type="entry name" value="P-loop containing nucleotide triphosphate hydrolases"/>
    <property type="match status" value="1"/>
</dbReference>
<evidence type="ECO:0000313" key="3">
    <source>
        <dbReference type="EMBL" id="MEH0636048.1"/>
    </source>
</evidence>
<proteinExistence type="predicted"/>
<dbReference type="Gene3D" id="1.25.40.10">
    <property type="entry name" value="Tetratricopeptide repeat domain"/>
    <property type="match status" value="2"/>
</dbReference>
<dbReference type="Pfam" id="PF13432">
    <property type="entry name" value="TPR_16"/>
    <property type="match status" value="1"/>
</dbReference>
<dbReference type="PRINTS" id="PR00364">
    <property type="entry name" value="DISEASERSIST"/>
</dbReference>
<evidence type="ECO:0000313" key="4">
    <source>
        <dbReference type="Proteomes" id="UP001310290"/>
    </source>
</evidence>
<dbReference type="PANTHER" id="PTHR47691">
    <property type="entry name" value="REGULATOR-RELATED"/>
    <property type="match status" value="1"/>
</dbReference>
<feature type="region of interest" description="Disordered" evidence="1">
    <location>
        <begin position="399"/>
        <end position="419"/>
    </location>
</feature>
<dbReference type="Proteomes" id="UP001310290">
    <property type="component" value="Unassembled WGS sequence"/>
</dbReference>
<keyword evidence="4" id="KW-1185">Reference proteome</keyword>
<dbReference type="InterPro" id="IPR019734">
    <property type="entry name" value="TPR_rpt"/>
</dbReference>
<gene>
    <name evidence="3" type="ORF">QBA35_22400</name>
</gene>
<dbReference type="RefSeq" id="WP_020113920.1">
    <property type="nucleotide sequence ID" value="NZ_JARULZ010000001.1"/>
</dbReference>
<comment type="caution">
    <text evidence="3">The sequence shown here is derived from an EMBL/GenBank/DDBJ whole genome shotgun (WGS) entry which is preliminary data.</text>
</comment>
<dbReference type="InterPro" id="IPR011990">
    <property type="entry name" value="TPR-like_helical_dom_sf"/>
</dbReference>
<dbReference type="InterPro" id="IPR027417">
    <property type="entry name" value="P-loop_NTPase"/>
</dbReference>
<sequence length="1094" mass="118575">MRDSHRGEAEGLLVRAVEEEVRRSGGRTDGVVLLGRARAALDTMARNAAEEYEAYTRALDESQAGRLTFGQRYAKEGAGTALLVAGVAAGTAVVADLSFGVGAGTAVSTGLIVGIASAVATVLKVTASHVPAAHHRAGALSQPGGPEQLRLQWLTALEVRGIRPFLDQQRVLAASTPKKKAPQLRGADKSAAARRRNVLEQSFLQIPEADDRFAGRRTELGRIRQWVQAARAETETRPTVVVLHGAPGSGRTALAVRATHELRDYFRGACVVDLRADSPEEIPLSTRDALMHLLNRLGAPRDQLLFRERTSQDQQVKRLSELYHQHLAAVPVTIVLDDASDPEQVRALVPERSDSLVLVTARSALALPADLPAWVHELPVEALDGKGALELLETTASEPGVLSSAPPAQAYGGSSSAGSVTAIDPHAHTAEPLARIRELCGGLPLALRVAGSSLGPRTPGQLATELGAYGPVEPVERALWLRYTDQSDLSRRLLRRLALAGRASLGAAAAASLLATDETEATRHLTALARAGLIDHVHGNRYRLHDLVRAFAHARLLDEEEPSERTAAQERLIVTYADLADSVLRLVDGNMSTRSDRFGQHGFVSLDEALRWLDDETSFITSTLRHAEGVNQAAVLSLLGALCDYCLLRGDLYRLGELSELAQSVDQGLLTRSVQWRTGIAARQLGELDKARTTLASVVGLYRETNHDAGAARALCSLGITLHHQGNLTEAAEKLLEALQLQSAPQLAADRAWTMHALAAVERDRSHLADSLDLLTRALVIHRQQESLHGEGWAYFQLGQLLLRMGEIPRAESELRTALDLFGRTRDARGQAWSMTQLARARLVAGDPSAAVDGLRQALSRHRDNEDARGEAWSGYYLGQALEETGTLDQAVRELERSRTMFSRMRDVYGLACARHHSARVTRDQRAVQTGSLRNSGFARQLLVDARADFQRIGVAHGEAWTCLELAVVDAGNARTPQALALCEEATRLFTSYGDRRGEDWARFLKCTLLPYAAPGGVEIGTAVAQEDLAHLSRTAHPLRDEKLTEYIEAYGLLLERGVNLESGWRAWTLGMVPNRHAREVMGVPVTGVTGGHG</sequence>
<dbReference type="PANTHER" id="PTHR47691:SF3">
    <property type="entry name" value="HTH-TYPE TRANSCRIPTIONAL REGULATOR RV0890C-RELATED"/>
    <property type="match status" value="1"/>
</dbReference>
<dbReference type="SMART" id="SM00028">
    <property type="entry name" value="TPR"/>
    <property type="match status" value="5"/>
</dbReference>
<dbReference type="SUPFAM" id="SSF52540">
    <property type="entry name" value="P-loop containing nucleoside triphosphate hydrolases"/>
    <property type="match status" value="1"/>
</dbReference>
<reference evidence="3" key="1">
    <citation type="submission" date="2023-04" db="EMBL/GenBank/DDBJ databases">
        <title>Genomic diversity of scab-causing Streptomyces spp. in the province of Quebec, Canada.</title>
        <authorList>
            <person name="Biessy A."/>
            <person name="Cadieux M."/>
            <person name="Ciotola M."/>
            <person name="Filion M."/>
        </authorList>
    </citation>
    <scope>NUCLEOTIDE SEQUENCE</scope>
    <source>
        <strain evidence="3">B21-115</strain>
    </source>
</reference>
<dbReference type="InterPro" id="IPR041664">
    <property type="entry name" value="AAA_16"/>
</dbReference>
<feature type="compositionally biased region" description="Low complexity" evidence="1">
    <location>
        <begin position="403"/>
        <end position="419"/>
    </location>
</feature>
<accession>A0ABU8AS86</accession>
<name>A0ABU8AS86_9ACTN</name>
<dbReference type="SUPFAM" id="SSF48452">
    <property type="entry name" value="TPR-like"/>
    <property type="match status" value="1"/>
</dbReference>
<dbReference type="Pfam" id="PF13191">
    <property type="entry name" value="AAA_16"/>
    <property type="match status" value="1"/>
</dbReference>
<dbReference type="EMBL" id="JARULZ010000001">
    <property type="protein sequence ID" value="MEH0636048.1"/>
    <property type="molecule type" value="Genomic_DNA"/>
</dbReference>